<dbReference type="SUPFAM" id="SSF48208">
    <property type="entry name" value="Six-hairpin glycosidases"/>
    <property type="match status" value="1"/>
</dbReference>
<gene>
    <name evidence="4" type="ORF">TCLT_LOCUS1759</name>
</gene>
<dbReference type="Gene3D" id="3.20.20.80">
    <property type="entry name" value="Glycosidases"/>
    <property type="match status" value="2"/>
</dbReference>
<evidence type="ECO:0000259" key="2">
    <source>
        <dbReference type="Pfam" id="PF14701"/>
    </source>
</evidence>
<dbReference type="CDD" id="cd11327">
    <property type="entry name" value="AmyAc_Glg_debranch_2"/>
    <property type="match status" value="1"/>
</dbReference>
<dbReference type="Pfam" id="PF14702">
    <property type="entry name" value="hGDE_central"/>
    <property type="match status" value="1"/>
</dbReference>
<dbReference type="InterPro" id="IPR012341">
    <property type="entry name" value="6hp_glycosidase-like_sf"/>
</dbReference>
<name>A0A0N5CNJ6_THECL</name>
<keyword evidence="5" id="KW-1185">Reference proteome</keyword>
<feature type="domain" description="Glycogen debranching enzyme glucanotransferase" evidence="2">
    <location>
        <begin position="109"/>
        <end position="308"/>
    </location>
</feature>
<evidence type="ECO:0000313" key="6">
    <source>
        <dbReference type="WBParaSite" id="TCLT_0000175801-mRNA-1"/>
    </source>
</evidence>
<dbReference type="SUPFAM" id="SSF51445">
    <property type="entry name" value="(Trans)glycosidases"/>
    <property type="match status" value="1"/>
</dbReference>
<dbReference type="PANTHER" id="PTHR10569:SF2">
    <property type="entry name" value="GLYCOGEN DEBRANCHING ENZYME"/>
    <property type="match status" value="1"/>
</dbReference>
<dbReference type="EMBL" id="UYYF01000261">
    <property type="protein sequence ID" value="VDM97367.1"/>
    <property type="molecule type" value="Genomic_DNA"/>
</dbReference>
<dbReference type="GO" id="GO:0004135">
    <property type="term" value="F:amylo-alpha-1,6-glucosidase activity"/>
    <property type="evidence" value="ECO:0007669"/>
    <property type="project" value="InterPro"/>
</dbReference>
<reference evidence="6" key="1">
    <citation type="submission" date="2017-02" db="UniProtKB">
        <authorList>
            <consortium name="WormBaseParasite"/>
        </authorList>
    </citation>
    <scope>IDENTIFICATION</scope>
</reference>
<dbReference type="FunFam" id="3.20.20.80:FF:000070">
    <property type="entry name" value="GDB1p Glycogen debranching enzyme"/>
    <property type="match status" value="1"/>
</dbReference>
<dbReference type="OrthoDB" id="10248904at2759"/>
<feature type="domain" description="Glycogen debranching enzyme central" evidence="3">
    <location>
        <begin position="633"/>
        <end position="890"/>
    </location>
</feature>
<dbReference type="InterPro" id="IPR032788">
    <property type="entry name" value="AGL_central"/>
</dbReference>
<evidence type="ECO:0000313" key="4">
    <source>
        <dbReference type="EMBL" id="VDM97367.1"/>
    </source>
</evidence>
<organism evidence="6">
    <name type="scientific">Thelazia callipaeda</name>
    <name type="common">Oriental eyeworm</name>
    <name type="synonym">Parasitic nematode</name>
    <dbReference type="NCBI Taxonomy" id="103827"/>
    <lineage>
        <taxon>Eukaryota</taxon>
        <taxon>Metazoa</taxon>
        <taxon>Ecdysozoa</taxon>
        <taxon>Nematoda</taxon>
        <taxon>Chromadorea</taxon>
        <taxon>Rhabditida</taxon>
        <taxon>Spirurina</taxon>
        <taxon>Spiruromorpha</taxon>
        <taxon>Thelazioidea</taxon>
        <taxon>Thelaziidae</taxon>
        <taxon>Thelazia</taxon>
    </lineage>
</organism>
<dbReference type="InterPro" id="IPR017853">
    <property type="entry name" value="GH"/>
</dbReference>
<dbReference type="Pfam" id="PF06202">
    <property type="entry name" value="GDE_C"/>
    <property type="match status" value="1"/>
</dbReference>
<proteinExistence type="predicted"/>
<dbReference type="WBParaSite" id="TCLT_0000175801-mRNA-1">
    <property type="protein sequence ID" value="TCLT_0000175801-mRNA-1"/>
    <property type="gene ID" value="TCLT_0000175801"/>
</dbReference>
<protein>
    <submittedName>
        <fullName evidence="6">Glycogen debranching enzyme</fullName>
    </submittedName>
</protein>
<dbReference type="GO" id="GO:0005980">
    <property type="term" value="P:glycogen catabolic process"/>
    <property type="evidence" value="ECO:0007669"/>
    <property type="project" value="InterPro"/>
</dbReference>
<dbReference type="InterPro" id="IPR010401">
    <property type="entry name" value="AGL/Gdb1"/>
</dbReference>
<dbReference type="InterPro" id="IPR008928">
    <property type="entry name" value="6-hairpin_glycosidase_sf"/>
</dbReference>
<dbReference type="OMA" id="YEEGHVH"/>
<reference evidence="4 5" key="2">
    <citation type="submission" date="2018-11" db="EMBL/GenBank/DDBJ databases">
        <authorList>
            <consortium name="Pathogen Informatics"/>
        </authorList>
    </citation>
    <scope>NUCLEOTIDE SEQUENCE [LARGE SCALE GENOMIC DNA]</scope>
</reference>
<dbReference type="InterPro" id="IPR032792">
    <property type="entry name" value="AGL_glucanoTrfase"/>
</dbReference>
<dbReference type="PANTHER" id="PTHR10569">
    <property type="entry name" value="GLYCOGEN DEBRANCHING ENZYME"/>
    <property type="match status" value="1"/>
</dbReference>
<evidence type="ECO:0000313" key="5">
    <source>
        <dbReference type="Proteomes" id="UP000276776"/>
    </source>
</evidence>
<feature type="domain" description="Glycogen debranching enzyme C-terminal" evidence="1">
    <location>
        <begin position="962"/>
        <end position="1440"/>
    </location>
</feature>
<dbReference type="Gene3D" id="1.50.10.10">
    <property type="match status" value="1"/>
</dbReference>
<accession>A0A0N5CNJ6</accession>
<dbReference type="STRING" id="103827.A0A0N5CNJ6"/>
<dbReference type="Pfam" id="PF14701">
    <property type="entry name" value="hDGE_amylase"/>
    <property type="match status" value="1"/>
</dbReference>
<dbReference type="Proteomes" id="UP000276776">
    <property type="component" value="Unassembled WGS sequence"/>
</dbReference>
<sequence length="1448" mass="165355">MQNQSRPEIRIIILNYGENLEKSVFRLQKGWRVRFFRGASLLGRKVDISTTISGRITWQKETDEFAAYAEVKCEQSGAFSYQFTVDNESKPAGSGYLLVMPNLTLNKKPLLLNAVTCITHLSKLLGSFDTWKEVLKVAAKAGYNMIHFTPVQLLGVSNSSYSIADPRKLNPNFNTVEKQFTYDELAVLIKELETEYNLLSIQDVVWNHAARNALWLEEHPECAYNLKNSPHLRPAYVLDRLLYHFGNDIMEGKYKHKNLTSDINNDEHLRILIDVLKNEILPQLRLHEFFQVDVDELVAKFDEFVKEGPCTEVLDDKNDVGDDELNRRCKCIEAFRSHLYFLNNKAFETAAEIQENIINAVAGHVRYERIDWYGLRRPKLTSDSPLLTQYFVQLFPSTSWQDEEKLSYNDVTAEKIMACNGWVYLMRHLVCWGDSVKLNYGEKPNDCPYLWDLMKSYTQQCAKIFHGLRIDNCHSTPIHVAEYLLKAAREIRPDLYVTAELFTQNEEIDNIFVNRLGITSLIREAQSAPISYEQGRLIYRFGGDVFGGFIQKPVQDAVSSVAPALLFDQTHDNPSAIQKRSIYDCLPTAAMLAMASCSIGSNRGYDELVPYQISVVDEKRQYMTWSEVKQSPGIIPARSALNQLHIWLAEQNFTQIYVDQRTPDIVAITRHNPVNHEKVIMLAYTAFKNNAICHDCPAVEDLQFTGVLDEIILEIEFHYSAVEKKANDEKIAGVNGAKVKVREHLKSNDSMLADIEQYEISGKLHLKHFPSGSVIVIKVSPIKKATESIKLIRDYLSGNNDFVQKVFVNALKQLTLQSYNMLLFRCAGEDEDDYNSGAYHIPNWKVLNYCGLQGLMPYLNDIRSHNDLSHPICQNLRDGLWLSDYIHKRLEKRGASLSEIASIVRTLFLPLQDVPYDLRPCYFEALFSLIYETTLQELMKKLAPSLETSSTYIQALALSSVSFLGTVKSAKLSLLPENYELEDEFPSSLSAGLPHFATGIWRNWGRDTFISLPGCCLITGRFRDAKNLILSFGGALRHGLIPNLLDGGHGARYNARDAVWFWLYSIVKYIEMAPEGAEILKCKVLRIFSQDDTIYGHNLTEQILADTMQEVLEKHFNGIEFVERNAGLNIDKHMQEPGNILPGFHVKAYVDHKTGFIFGGNEYNCGTWMDKMGSSQKTGNKGWPATPRDGAAVELQGLCYAIVQKLGQLHSENNYPFEGVHTYGKQCFCTNGEKMWKWQEWADMMKDNFEHFFYVEENDSSEYVNQRGIIKDTYGSTQAYADYQLRPNFPIALTVAPRLLASDKAWRALEVAEKHLLGPLGIKTLDPSDYNYCPFYDQDNDSMDKKIAEGWSYHQGPEWLWVAMFFYRAKLSVAKTISEDKNDGTFYEKARIFVRSRMGAYWNYLKSSTWASLPELTNENGDTCYHSCGAQAWSIGCLLETVNELYQL</sequence>
<dbReference type="InterPro" id="IPR032790">
    <property type="entry name" value="GDE_C"/>
</dbReference>
<evidence type="ECO:0000259" key="1">
    <source>
        <dbReference type="Pfam" id="PF06202"/>
    </source>
</evidence>
<evidence type="ECO:0000259" key="3">
    <source>
        <dbReference type="Pfam" id="PF14702"/>
    </source>
</evidence>
<dbReference type="GO" id="GO:0004134">
    <property type="term" value="F:4-alpha-glucanotransferase activity"/>
    <property type="evidence" value="ECO:0007669"/>
    <property type="project" value="InterPro"/>
</dbReference>